<dbReference type="GO" id="GO:0019216">
    <property type="term" value="P:regulation of lipid metabolic process"/>
    <property type="evidence" value="ECO:0007669"/>
    <property type="project" value="TreeGrafter"/>
</dbReference>
<dbReference type="PANTHER" id="PTHR12499">
    <property type="entry name" value="OPTIC ATROPHY 3 PROTEIN OPA3"/>
    <property type="match status" value="1"/>
</dbReference>
<reference evidence="3" key="1">
    <citation type="submission" date="2020-04" db="EMBL/GenBank/DDBJ databases">
        <authorList>
            <person name="Alioto T."/>
            <person name="Alioto T."/>
            <person name="Gomez Garrido J."/>
        </authorList>
    </citation>
    <scope>NUCLEOTIDE SEQUENCE</scope>
    <source>
        <strain evidence="3">A484AB</strain>
    </source>
</reference>
<dbReference type="Proteomes" id="UP001152795">
    <property type="component" value="Unassembled WGS sequence"/>
</dbReference>
<evidence type="ECO:0000256" key="1">
    <source>
        <dbReference type="ARBA" id="ARBA00007584"/>
    </source>
</evidence>
<dbReference type="InterPro" id="IPR010754">
    <property type="entry name" value="OPA3-like"/>
</dbReference>
<sequence>MVAGLPLFKLASLAIKQSAKPVANVLKRGAKESDIFKKYLCYYPGQVYHRLEFHIRMRLMGHKGKIEVDPLKENAAVDLGAEMLGEVVVFSIGVAVLYAEYRRQKRGENREENKHQENFRNLKNKVEELGVCVEKQNEEIERLNIIVSNIEDKVSKRKK</sequence>
<keyword evidence="2" id="KW-0175">Coiled coil</keyword>
<protein>
    <submittedName>
        <fullName evidence="3">Uncharacterized protein</fullName>
    </submittedName>
</protein>
<dbReference type="AlphaFoldDB" id="A0A6S7IHY5"/>
<comment type="caution">
    <text evidence="3">The sequence shown here is derived from an EMBL/GenBank/DDBJ whole genome shotgun (WGS) entry which is preliminary data.</text>
</comment>
<evidence type="ECO:0000256" key="2">
    <source>
        <dbReference type="ARBA" id="ARBA00023054"/>
    </source>
</evidence>
<dbReference type="OrthoDB" id="2129069at2759"/>
<dbReference type="GO" id="GO:0005739">
    <property type="term" value="C:mitochondrion"/>
    <property type="evidence" value="ECO:0007669"/>
    <property type="project" value="TreeGrafter"/>
</dbReference>
<organism evidence="3 4">
    <name type="scientific">Paramuricea clavata</name>
    <name type="common">Red gorgonian</name>
    <name type="synonym">Violescent sea-whip</name>
    <dbReference type="NCBI Taxonomy" id="317549"/>
    <lineage>
        <taxon>Eukaryota</taxon>
        <taxon>Metazoa</taxon>
        <taxon>Cnidaria</taxon>
        <taxon>Anthozoa</taxon>
        <taxon>Octocorallia</taxon>
        <taxon>Malacalcyonacea</taxon>
        <taxon>Plexauridae</taxon>
        <taxon>Paramuricea</taxon>
    </lineage>
</organism>
<dbReference type="EMBL" id="CACRXK020008946">
    <property type="protein sequence ID" value="CAB4016040.1"/>
    <property type="molecule type" value="Genomic_DNA"/>
</dbReference>
<proteinExistence type="inferred from homology"/>
<dbReference type="PANTHER" id="PTHR12499:SF0">
    <property type="entry name" value="OPTIC ATROPHY 3 PROTEIN"/>
    <property type="match status" value="1"/>
</dbReference>
<name>A0A6S7IHY5_PARCT</name>
<accession>A0A6S7IHY5</accession>
<comment type="similarity">
    <text evidence="1">Belongs to the OPA3 family.</text>
</comment>
<gene>
    <name evidence="3" type="ORF">PACLA_8A052138</name>
</gene>
<evidence type="ECO:0000313" key="3">
    <source>
        <dbReference type="EMBL" id="CAB4016040.1"/>
    </source>
</evidence>
<evidence type="ECO:0000313" key="4">
    <source>
        <dbReference type="Proteomes" id="UP001152795"/>
    </source>
</evidence>
<dbReference type="Pfam" id="PF07047">
    <property type="entry name" value="OPA3"/>
    <property type="match status" value="1"/>
</dbReference>
<keyword evidence="4" id="KW-1185">Reference proteome</keyword>